<name>A0A392QXY9_9FABA</name>
<feature type="non-terminal residue" evidence="1">
    <location>
        <position position="69"/>
    </location>
</feature>
<keyword evidence="2" id="KW-1185">Reference proteome</keyword>
<dbReference type="GO" id="GO:0016740">
    <property type="term" value="F:transferase activity"/>
    <property type="evidence" value="ECO:0007669"/>
    <property type="project" value="UniProtKB-KW"/>
</dbReference>
<evidence type="ECO:0000313" key="1">
    <source>
        <dbReference type="EMBL" id="MCI28724.1"/>
    </source>
</evidence>
<dbReference type="PANTHER" id="PTHR37610:SF55">
    <property type="entry name" value="RETROTRANSPOSON COPIA-LIKE N-TERMINAL DOMAIN-CONTAINING PROTEIN"/>
    <property type="match status" value="1"/>
</dbReference>
<comment type="caution">
    <text evidence="1">The sequence shown here is derived from an EMBL/GenBank/DDBJ whole genome shotgun (WGS) entry which is preliminary data.</text>
</comment>
<sequence>MTMALKSKNKLWFVNGTLPCPLDEDHDSLAWDRCNTMNMSWLTNVVDAEISQSVLWMDTALEIWHDLKE</sequence>
<dbReference type="PANTHER" id="PTHR37610">
    <property type="entry name" value="CCHC-TYPE DOMAIN-CONTAINING PROTEIN"/>
    <property type="match status" value="1"/>
</dbReference>
<accession>A0A392QXY9</accession>
<reference evidence="1 2" key="1">
    <citation type="journal article" date="2018" name="Front. Plant Sci.">
        <title>Red Clover (Trifolium pratense) and Zigzag Clover (T. medium) - A Picture of Genomic Similarities and Differences.</title>
        <authorList>
            <person name="Dluhosova J."/>
            <person name="Istvanek J."/>
            <person name="Nedelnik J."/>
            <person name="Repkova J."/>
        </authorList>
    </citation>
    <scope>NUCLEOTIDE SEQUENCE [LARGE SCALE GENOMIC DNA]</scope>
    <source>
        <strain evidence="2">cv. 10/8</strain>
        <tissue evidence="1">Leaf</tissue>
    </source>
</reference>
<evidence type="ECO:0000313" key="2">
    <source>
        <dbReference type="Proteomes" id="UP000265520"/>
    </source>
</evidence>
<dbReference type="AlphaFoldDB" id="A0A392QXY9"/>
<proteinExistence type="predicted"/>
<protein>
    <submittedName>
        <fullName evidence="1">Flavonol sulfotransferase-like protein</fullName>
    </submittedName>
</protein>
<dbReference type="EMBL" id="LXQA010167585">
    <property type="protein sequence ID" value="MCI28724.1"/>
    <property type="molecule type" value="Genomic_DNA"/>
</dbReference>
<organism evidence="1 2">
    <name type="scientific">Trifolium medium</name>
    <dbReference type="NCBI Taxonomy" id="97028"/>
    <lineage>
        <taxon>Eukaryota</taxon>
        <taxon>Viridiplantae</taxon>
        <taxon>Streptophyta</taxon>
        <taxon>Embryophyta</taxon>
        <taxon>Tracheophyta</taxon>
        <taxon>Spermatophyta</taxon>
        <taxon>Magnoliopsida</taxon>
        <taxon>eudicotyledons</taxon>
        <taxon>Gunneridae</taxon>
        <taxon>Pentapetalae</taxon>
        <taxon>rosids</taxon>
        <taxon>fabids</taxon>
        <taxon>Fabales</taxon>
        <taxon>Fabaceae</taxon>
        <taxon>Papilionoideae</taxon>
        <taxon>50 kb inversion clade</taxon>
        <taxon>NPAAA clade</taxon>
        <taxon>Hologalegina</taxon>
        <taxon>IRL clade</taxon>
        <taxon>Trifolieae</taxon>
        <taxon>Trifolium</taxon>
    </lineage>
</organism>
<keyword evidence="1" id="KW-0808">Transferase</keyword>
<dbReference type="Proteomes" id="UP000265520">
    <property type="component" value="Unassembled WGS sequence"/>
</dbReference>